<dbReference type="PANTHER" id="PTHR39176:SF1">
    <property type="entry name" value="PERIPLASMIC PROTEIN"/>
    <property type="match status" value="1"/>
</dbReference>
<dbReference type="AlphaFoldDB" id="A0A6J5ARQ6"/>
<name>A0A6J5ARQ6_9BURK</name>
<dbReference type="Pfam" id="PF07007">
    <property type="entry name" value="LprI"/>
    <property type="match status" value="1"/>
</dbReference>
<evidence type="ECO:0000259" key="2">
    <source>
        <dbReference type="Pfam" id="PF07007"/>
    </source>
</evidence>
<dbReference type="GeneID" id="97040891"/>
<evidence type="ECO:0000313" key="4">
    <source>
        <dbReference type="Proteomes" id="UP000494255"/>
    </source>
</evidence>
<dbReference type="EMBL" id="CADIKC010000002">
    <property type="protein sequence ID" value="CAB3674090.1"/>
    <property type="molecule type" value="Genomic_DNA"/>
</dbReference>
<proteinExistence type="predicted"/>
<feature type="domain" description="Lysozyme inhibitor LprI-like N-terminal" evidence="2">
    <location>
        <begin position="27"/>
        <end position="113"/>
    </location>
</feature>
<dbReference type="PANTHER" id="PTHR39176">
    <property type="entry name" value="PERIPLASMIC PROTEIN-RELATED"/>
    <property type="match status" value="1"/>
</dbReference>
<dbReference type="Gene3D" id="1.20.1270.180">
    <property type="match status" value="1"/>
</dbReference>
<dbReference type="Proteomes" id="UP000494255">
    <property type="component" value="Unassembled WGS sequence"/>
</dbReference>
<protein>
    <recommendedName>
        <fullName evidence="2">Lysozyme inhibitor LprI-like N-terminal domain-containing protein</fullName>
    </recommendedName>
</protein>
<feature type="chain" id="PRO_5026838304" description="Lysozyme inhibitor LprI-like N-terminal domain-containing protein" evidence="1">
    <location>
        <begin position="21"/>
        <end position="192"/>
    </location>
</feature>
<organism evidence="3 4">
    <name type="scientific">Paraburkholderia sediminicola</name>
    <dbReference type="NCBI Taxonomy" id="458836"/>
    <lineage>
        <taxon>Bacteria</taxon>
        <taxon>Pseudomonadati</taxon>
        <taxon>Pseudomonadota</taxon>
        <taxon>Betaproteobacteria</taxon>
        <taxon>Burkholderiales</taxon>
        <taxon>Burkholderiaceae</taxon>
        <taxon>Paraburkholderia</taxon>
    </lineage>
</organism>
<gene>
    <name evidence="3" type="ORF">LMG24238_02259</name>
</gene>
<keyword evidence="1" id="KW-0732">Signal</keyword>
<keyword evidence="4" id="KW-1185">Reference proteome</keyword>
<feature type="signal peptide" evidence="1">
    <location>
        <begin position="1"/>
        <end position="20"/>
    </location>
</feature>
<accession>A0A6J5ARQ6</accession>
<evidence type="ECO:0000313" key="3">
    <source>
        <dbReference type="EMBL" id="CAB3674090.1"/>
    </source>
</evidence>
<dbReference type="RefSeq" id="WP_175050492.1">
    <property type="nucleotide sequence ID" value="NZ_CADIKC010000002.1"/>
</dbReference>
<dbReference type="InterPro" id="IPR009739">
    <property type="entry name" value="LprI-like_N"/>
</dbReference>
<sequence length="192" mass="22104">MKITSVIFVGILILSNSAHSGSVCDSQITREIEACAESNFKGADTELNRVYQMLDRKLAPADRQNLRQTQRYWIQCKTKYCQAAFDATSPGQEAGIDKLACLESVTSERTHELLFLDKSYSMKDFNRALNFMANEYENGREGQVLRKLARDTMDGEDQDWLRYAEANCQMTHAKLLEERDVCVARMSFYRNW</sequence>
<evidence type="ECO:0000256" key="1">
    <source>
        <dbReference type="SAM" id="SignalP"/>
    </source>
</evidence>
<reference evidence="3 4" key="1">
    <citation type="submission" date="2020-04" db="EMBL/GenBank/DDBJ databases">
        <authorList>
            <person name="De Canck E."/>
        </authorList>
    </citation>
    <scope>NUCLEOTIDE SEQUENCE [LARGE SCALE GENOMIC DNA]</scope>
    <source>
        <strain evidence="3 4">LMG 24238</strain>
    </source>
</reference>